<comment type="caution">
    <text evidence="1">The sequence shown here is derived from an EMBL/GenBank/DDBJ whole genome shotgun (WGS) entry which is preliminary data.</text>
</comment>
<keyword evidence="2" id="KW-1185">Reference proteome</keyword>
<sequence length="87" mass="9487">MFNYFPTKESLVLDLGRVTSDSPRTALADPGLVVAALLGLWSIQARALRGHLNRTRDPGRLRDAVAGDVRRAVRLLETGLDSFVAGR</sequence>
<name>A0A1V4A778_9ACTN</name>
<evidence type="ECO:0000313" key="2">
    <source>
        <dbReference type="Proteomes" id="UP000190539"/>
    </source>
</evidence>
<dbReference type="OrthoDB" id="155497at2"/>
<evidence type="ECO:0008006" key="3">
    <source>
        <dbReference type="Google" id="ProtNLM"/>
    </source>
</evidence>
<dbReference type="RefSeq" id="WP_077969325.1">
    <property type="nucleotide sequence ID" value="NZ_CP045178.1"/>
</dbReference>
<dbReference type="AlphaFoldDB" id="A0A1V4A778"/>
<dbReference type="STRING" id="83656.B1H18_18760"/>
<accession>A0A1V4A778</accession>
<reference evidence="1 2" key="1">
    <citation type="submission" date="2017-02" db="EMBL/GenBank/DDBJ databases">
        <title>Draft Genome Sequence of Streptomyces tsukubaensis F601, a Producer of the immunosuppressant tacrolimus FK506.</title>
        <authorList>
            <person name="Zong G."/>
            <person name="Zhong C."/>
            <person name="Fu J."/>
            <person name="Qin R."/>
            <person name="Cao G."/>
        </authorList>
    </citation>
    <scope>NUCLEOTIDE SEQUENCE [LARGE SCALE GENOMIC DNA]</scope>
    <source>
        <strain evidence="1 2">F601</strain>
    </source>
</reference>
<evidence type="ECO:0000313" key="1">
    <source>
        <dbReference type="EMBL" id="OON77293.1"/>
    </source>
</evidence>
<proteinExistence type="predicted"/>
<protein>
    <recommendedName>
        <fullName evidence="3">TetR family transcriptional regulator</fullName>
    </recommendedName>
</protein>
<organism evidence="1 2">
    <name type="scientific">Streptomyces tsukubensis</name>
    <dbReference type="NCBI Taxonomy" id="83656"/>
    <lineage>
        <taxon>Bacteria</taxon>
        <taxon>Bacillati</taxon>
        <taxon>Actinomycetota</taxon>
        <taxon>Actinomycetes</taxon>
        <taxon>Kitasatosporales</taxon>
        <taxon>Streptomycetaceae</taxon>
        <taxon>Streptomyces</taxon>
    </lineage>
</organism>
<dbReference type="EMBL" id="MVFC01000015">
    <property type="protein sequence ID" value="OON77293.1"/>
    <property type="molecule type" value="Genomic_DNA"/>
</dbReference>
<dbReference type="Proteomes" id="UP000190539">
    <property type="component" value="Unassembled WGS sequence"/>
</dbReference>
<gene>
    <name evidence="1" type="ORF">B1H18_18760</name>
</gene>